<keyword evidence="3" id="KW-1185">Reference proteome</keyword>
<feature type="compositionally biased region" description="Basic and acidic residues" evidence="1">
    <location>
        <begin position="75"/>
        <end position="98"/>
    </location>
</feature>
<dbReference type="KEGG" id="dwd:DSCW_40910"/>
<dbReference type="EMBL" id="AP021875">
    <property type="protein sequence ID" value="BBO76674.1"/>
    <property type="molecule type" value="Genomic_DNA"/>
</dbReference>
<dbReference type="AlphaFoldDB" id="A0A5K7ZE09"/>
<evidence type="ECO:0000313" key="3">
    <source>
        <dbReference type="Proteomes" id="UP000427769"/>
    </source>
</evidence>
<evidence type="ECO:0000313" key="2">
    <source>
        <dbReference type="EMBL" id="BBO76674.1"/>
    </source>
</evidence>
<proteinExistence type="predicted"/>
<evidence type="ECO:0000256" key="1">
    <source>
        <dbReference type="SAM" id="MobiDB-lite"/>
    </source>
</evidence>
<accession>A0A5K7ZE09</accession>
<protein>
    <submittedName>
        <fullName evidence="2">Uncharacterized protein</fullName>
    </submittedName>
</protein>
<sequence>MLHRKPHIEHHLKATEERLAERIERLTVHGVATELIKKDHLVRKLEANIRQGKRQLGVIAAQETQLAEKAEARIRKETAAKSEKMHGESKKKDRDAPRVKKIKKRRINLGDEAQAE</sequence>
<organism evidence="2 3">
    <name type="scientific">Desulfosarcina widdelii</name>
    <dbReference type="NCBI Taxonomy" id="947919"/>
    <lineage>
        <taxon>Bacteria</taxon>
        <taxon>Pseudomonadati</taxon>
        <taxon>Thermodesulfobacteriota</taxon>
        <taxon>Desulfobacteria</taxon>
        <taxon>Desulfobacterales</taxon>
        <taxon>Desulfosarcinaceae</taxon>
        <taxon>Desulfosarcina</taxon>
    </lineage>
</organism>
<reference evidence="2 3" key="1">
    <citation type="submission" date="2019-11" db="EMBL/GenBank/DDBJ databases">
        <title>Comparative genomics of hydrocarbon-degrading Desulfosarcina strains.</title>
        <authorList>
            <person name="Watanabe M."/>
            <person name="Kojima H."/>
            <person name="Fukui M."/>
        </authorList>
    </citation>
    <scope>NUCLEOTIDE SEQUENCE [LARGE SCALE GENOMIC DNA]</scope>
    <source>
        <strain evidence="2 3">PP31</strain>
    </source>
</reference>
<gene>
    <name evidence="2" type="ORF">DSCW_40910</name>
</gene>
<name>A0A5K7ZE09_9BACT</name>
<feature type="region of interest" description="Disordered" evidence="1">
    <location>
        <begin position="75"/>
        <end position="116"/>
    </location>
</feature>
<dbReference type="Proteomes" id="UP000427769">
    <property type="component" value="Chromosome"/>
</dbReference>
<dbReference type="RefSeq" id="WP_155305486.1">
    <property type="nucleotide sequence ID" value="NZ_AP021875.1"/>
</dbReference>